<protein>
    <submittedName>
        <fullName evidence="5">NUDIX domain-containing protein</fullName>
    </submittedName>
</protein>
<dbReference type="InterPro" id="IPR020084">
    <property type="entry name" value="NUDIX_hydrolase_CS"/>
</dbReference>
<keyword evidence="6" id="KW-1185">Reference proteome</keyword>
<keyword evidence="2 3" id="KW-0378">Hydrolase</keyword>
<organism evidence="5 6">
    <name type="scientific">Streptosporangium fragile</name>
    <dbReference type="NCBI Taxonomy" id="46186"/>
    <lineage>
        <taxon>Bacteria</taxon>
        <taxon>Bacillati</taxon>
        <taxon>Actinomycetota</taxon>
        <taxon>Actinomycetes</taxon>
        <taxon>Streptosporangiales</taxon>
        <taxon>Streptosporangiaceae</taxon>
        <taxon>Streptosporangium</taxon>
    </lineage>
</organism>
<dbReference type="Proteomes" id="UP001500831">
    <property type="component" value="Unassembled WGS sequence"/>
</dbReference>
<dbReference type="Pfam" id="PF00293">
    <property type="entry name" value="NUDIX"/>
    <property type="match status" value="1"/>
</dbReference>
<evidence type="ECO:0000256" key="3">
    <source>
        <dbReference type="RuleBase" id="RU003476"/>
    </source>
</evidence>
<dbReference type="InterPro" id="IPR015797">
    <property type="entry name" value="NUDIX_hydrolase-like_dom_sf"/>
</dbReference>
<evidence type="ECO:0000256" key="1">
    <source>
        <dbReference type="ARBA" id="ARBA00005582"/>
    </source>
</evidence>
<evidence type="ECO:0000259" key="4">
    <source>
        <dbReference type="PROSITE" id="PS51462"/>
    </source>
</evidence>
<feature type="domain" description="Nudix hydrolase" evidence="4">
    <location>
        <begin position="2"/>
        <end position="143"/>
    </location>
</feature>
<dbReference type="PANTHER" id="PTHR43736:SF1">
    <property type="entry name" value="DIHYDRONEOPTERIN TRIPHOSPHATE DIPHOSPHATASE"/>
    <property type="match status" value="1"/>
</dbReference>
<gene>
    <name evidence="5" type="ORF">GCM10010517_44590</name>
</gene>
<comment type="caution">
    <text evidence="5">The sequence shown here is derived from an EMBL/GenBank/DDBJ whole genome shotgun (WGS) entry which is preliminary data.</text>
</comment>
<dbReference type="SUPFAM" id="SSF55811">
    <property type="entry name" value="Nudix"/>
    <property type="match status" value="1"/>
</dbReference>
<comment type="similarity">
    <text evidence="1 3">Belongs to the Nudix hydrolase family.</text>
</comment>
<name>A0ABN3W375_9ACTN</name>
<dbReference type="InterPro" id="IPR020476">
    <property type="entry name" value="Nudix_hydrolase"/>
</dbReference>
<proteinExistence type="inferred from homology"/>
<dbReference type="PROSITE" id="PS51462">
    <property type="entry name" value="NUDIX"/>
    <property type="match status" value="1"/>
</dbReference>
<evidence type="ECO:0000256" key="2">
    <source>
        <dbReference type="ARBA" id="ARBA00022801"/>
    </source>
</evidence>
<dbReference type="EMBL" id="BAAAVI010000032">
    <property type="protein sequence ID" value="GAA2881596.1"/>
    <property type="molecule type" value="Genomic_DNA"/>
</dbReference>
<evidence type="ECO:0000313" key="5">
    <source>
        <dbReference type="EMBL" id="GAA2881596.1"/>
    </source>
</evidence>
<dbReference type="Gene3D" id="3.90.79.10">
    <property type="entry name" value="Nucleoside Triphosphate Pyrophosphohydrolase"/>
    <property type="match status" value="1"/>
</dbReference>
<dbReference type="RefSeq" id="WP_344974735.1">
    <property type="nucleotide sequence ID" value="NZ_BAAAVI010000032.1"/>
</dbReference>
<reference evidence="5 6" key="1">
    <citation type="journal article" date="2019" name="Int. J. Syst. Evol. Microbiol.">
        <title>The Global Catalogue of Microorganisms (GCM) 10K type strain sequencing project: providing services to taxonomists for standard genome sequencing and annotation.</title>
        <authorList>
            <consortium name="The Broad Institute Genomics Platform"/>
            <consortium name="The Broad Institute Genome Sequencing Center for Infectious Disease"/>
            <person name="Wu L."/>
            <person name="Ma J."/>
        </authorList>
    </citation>
    <scope>NUCLEOTIDE SEQUENCE [LARGE SCALE GENOMIC DNA]</scope>
    <source>
        <strain evidence="5 6">JCM 6242</strain>
    </source>
</reference>
<dbReference type="PROSITE" id="PS00893">
    <property type="entry name" value="NUDIX_BOX"/>
    <property type="match status" value="1"/>
</dbReference>
<accession>A0ABN3W375</accession>
<evidence type="ECO:0000313" key="6">
    <source>
        <dbReference type="Proteomes" id="UP001500831"/>
    </source>
</evidence>
<dbReference type="InterPro" id="IPR000086">
    <property type="entry name" value="NUDIX_hydrolase_dom"/>
</dbReference>
<sequence>MIRHFTASAVILADDHVLLIEHKKAGGWLYPGGHLQPGEDPARAVLREVQEEVGIDIHLLAEHRFDHPAVGVIPTPFTIMDVPVRDSTFGHHHHIDFVYAACPLSSAVTLRPEEVNGYQWVPVADVASLPTPAELPDLIAAAAEHIGTAQLW</sequence>
<dbReference type="PRINTS" id="PR00502">
    <property type="entry name" value="NUDIXFAMILY"/>
</dbReference>
<dbReference type="CDD" id="cd03674">
    <property type="entry name" value="NUDIX_Hydrolase"/>
    <property type="match status" value="1"/>
</dbReference>
<dbReference type="PANTHER" id="PTHR43736">
    <property type="entry name" value="ADP-RIBOSE PYROPHOSPHATASE"/>
    <property type="match status" value="1"/>
</dbReference>